<accession>A0ABQ9HHQ8</accession>
<dbReference type="InterPro" id="IPR011011">
    <property type="entry name" value="Znf_FYVE_PHD"/>
</dbReference>
<organism evidence="1 2">
    <name type="scientific">Dryococelus australis</name>
    <dbReference type="NCBI Taxonomy" id="614101"/>
    <lineage>
        <taxon>Eukaryota</taxon>
        <taxon>Metazoa</taxon>
        <taxon>Ecdysozoa</taxon>
        <taxon>Arthropoda</taxon>
        <taxon>Hexapoda</taxon>
        <taxon>Insecta</taxon>
        <taxon>Pterygota</taxon>
        <taxon>Neoptera</taxon>
        <taxon>Polyneoptera</taxon>
        <taxon>Phasmatodea</taxon>
        <taxon>Verophasmatodea</taxon>
        <taxon>Anareolatae</taxon>
        <taxon>Phasmatidae</taxon>
        <taxon>Eurycanthinae</taxon>
        <taxon>Dryococelus</taxon>
    </lineage>
</organism>
<dbReference type="EMBL" id="JARBHB010000005">
    <property type="protein sequence ID" value="KAJ8883508.1"/>
    <property type="molecule type" value="Genomic_DNA"/>
</dbReference>
<gene>
    <name evidence="1" type="ORF">PR048_015352</name>
</gene>
<protein>
    <recommendedName>
        <fullName evidence="3">Zinc finger PHD-type domain-containing protein</fullName>
    </recommendedName>
</protein>
<keyword evidence="2" id="KW-1185">Reference proteome</keyword>
<dbReference type="InterPro" id="IPR013083">
    <property type="entry name" value="Znf_RING/FYVE/PHD"/>
</dbReference>
<dbReference type="SUPFAM" id="SSF57903">
    <property type="entry name" value="FYVE/PHD zinc finger"/>
    <property type="match status" value="1"/>
</dbReference>
<dbReference type="Proteomes" id="UP001159363">
    <property type="component" value="Chromosome 4"/>
</dbReference>
<comment type="caution">
    <text evidence="1">The sequence shown here is derived from an EMBL/GenBank/DDBJ whole genome shotgun (WGS) entry which is preliminary data.</text>
</comment>
<evidence type="ECO:0000313" key="1">
    <source>
        <dbReference type="EMBL" id="KAJ8883508.1"/>
    </source>
</evidence>
<evidence type="ECO:0000313" key="2">
    <source>
        <dbReference type="Proteomes" id="UP001159363"/>
    </source>
</evidence>
<name>A0ABQ9HHQ8_9NEOP</name>
<dbReference type="Gene3D" id="3.30.40.10">
    <property type="entry name" value="Zinc/RING finger domain, C3HC4 (zinc finger)"/>
    <property type="match status" value="1"/>
</dbReference>
<proteinExistence type="predicted"/>
<sequence length="124" mass="14445">MRTDQVTKPHIKTNHRGMRTDQITKPHIKTNHRGMRTDQVTKPHIKTNHRGMKTDQNGPNQLLQIASVATLQQGIQEDSWFCFMCEEDPQEEMILCQAFVRYVHTNCGGVMPKQKDDEFFYTCP</sequence>
<evidence type="ECO:0008006" key="3">
    <source>
        <dbReference type="Google" id="ProtNLM"/>
    </source>
</evidence>
<reference evidence="1 2" key="1">
    <citation type="submission" date="2023-02" db="EMBL/GenBank/DDBJ databases">
        <title>LHISI_Scaffold_Assembly.</title>
        <authorList>
            <person name="Stuart O.P."/>
            <person name="Cleave R."/>
            <person name="Magrath M.J.L."/>
            <person name="Mikheyev A.S."/>
        </authorList>
    </citation>
    <scope>NUCLEOTIDE SEQUENCE [LARGE SCALE GENOMIC DNA]</scope>
    <source>
        <strain evidence="1">Daus_M_001</strain>
        <tissue evidence="1">Leg muscle</tissue>
    </source>
</reference>